<protein>
    <recommendedName>
        <fullName evidence="4">BZIP transcription factor</fullName>
    </recommendedName>
</protein>
<dbReference type="Gene3D" id="1.20.5.170">
    <property type="match status" value="1"/>
</dbReference>
<keyword evidence="3" id="KW-1185">Reference proteome</keyword>
<organism evidence="2 3">
    <name type="scientific">Ramalina farinacea</name>
    <dbReference type="NCBI Taxonomy" id="258253"/>
    <lineage>
        <taxon>Eukaryota</taxon>
        <taxon>Fungi</taxon>
        <taxon>Dikarya</taxon>
        <taxon>Ascomycota</taxon>
        <taxon>Pezizomycotina</taxon>
        <taxon>Lecanoromycetes</taxon>
        <taxon>OSLEUM clade</taxon>
        <taxon>Lecanoromycetidae</taxon>
        <taxon>Lecanorales</taxon>
        <taxon>Lecanorineae</taxon>
        <taxon>Ramalinaceae</taxon>
        <taxon>Ramalina</taxon>
    </lineage>
</organism>
<reference evidence="2" key="1">
    <citation type="journal article" date="2023" name="Genome Biol. Evol.">
        <title>First Whole Genome Sequence and Flow Cytometry Genome Size Data for the Lichen-Forming Fungus Ramalina farinacea (Ascomycota).</title>
        <authorList>
            <person name="Llewellyn T."/>
            <person name="Mian S."/>
            <person name="Hill R."/>
            <person name="Leitch I.J."/>
            <person name="Gaya E."/>
        </authorList>
    </citation>
    <scope>NUCLEOTIDE SEQUENCE</scope>
    <source>
        <strain evidence="2">LIQ254RAFAR</strain>
    </source>
</reference>
<evidence type="ECO:0000313" key="2">
    <source>
        <dbReference type="EMBL" id="MDI1490130.1"/>
    </source>
</evidence>
<feature type="compositionally biased region" description="Low complexity" evidence="1">
    <location>
        <begin position="1"/>
        <end position="13"/>
    </location>
</feature>
<dbReference type="InterPro" id="IPR019357">
    <property type="entry name" value="SCOC"/>
</dbReference>
<evidence type="ECO:0000256" key="1">
    <source>
        <dbReference type="SAM" id="MobiDB-lite"/>
    </source>
</evidence>
<dbReference type="AlphaFoldDB" id="A0AA43QTM9"/>
<feature type="compositionally biased region" description="Basic and acidic residues" evidence="1">
    <location>
        <begin position="38"/>
        <end position="54"/>
    </location>
</feature>
<evidence type="ECO:0008006" key="4">
    <source>
        <dbReference type="Google" id="ProtNLM"/>
    </source>
</evidence>
<sequence>MSSSSEPASKKPSTMSPPRPSLGSRQQSGSMIVPSNHPEIECKTPREFPPDDARAMSPRQSTENLDQMCGESRDKIQSSAIEHQAGLAALVEKIESVKTGHEKLERDNNALQEYIGGLTKSMSKTDLTSGRKK</sequence>
<proteinExistence type="predicted"/>
<comment type="caution">
    <text evidence="2">The sequence shown here is derived from an EMBL/GenBank/DDBJ whole genome shotgun (WGS) entry which is preliminary data.</text>
</comment>
<dbReference type="Proteomes" id="UP001161017">
    <property type="component" value="Unassembled WGS sequence"/>
</dbReference>
<evidence type="ECO:0000313" key="3">
    <source>
        <dbReference type="Proteomes" id="UP001161017"/>
    </source>
</evidence>
<gene>
    <name evidence="2" type="ORF">OHK93_001330</name>
</gene>
<feature type="region of interest" description="Disordered" evidence="1">
    <location>
        <begin position="1"/>
        <end position="75"/>
    </location>
</feature>
<dbReference type="EMBL" id="JAPUFD010000011">
    <property type="protein sequence ID" value="MDI1490130.1"/>
    <property type="molecule type" value="Genomic_DNA"/>
</dbReference>
<accession>A0AA43QTM9</accession>
<dbReference type="Pfam" id="PF10224">
    <property type="entry name" value="DUF2205"/>
    <property type="match status" value="1"/>
</dbReference>
<name>A0AA43QTM9_9LECA</name>